<keyword evidence="7" id="KW-1185">Reference proteome</keyword>
<accession>A0A2G5EPZ4</accession>
<gene>
    <name evidence="5" type="ORF">AQUCO_00500020v1</name>
    <name evidence="6" type="ORF">AQUCO_00500035v1</name>
</gene>
<evidence type="ECO:0000313" key="5">
    <source>
        <dbReference type="EMBL" id="PIA57808.1"/>
    </source>
</evidence>
<organism evidence="5 7">
    <name type="scientific">Aquilegia coerulea</name>
    <name type="common">Rocky mountain columbine</name>
    <dbReference type="NCBI Taxonomy" id="218851"/>
    <lineage>
        <taxon>Eukaryota</taxon>
        <taxon>Viridiplantae</taxon>
        <taxon>Streptophyta</taxon>
        <taxon>Embryophyta</taxon>
        <taxon>Tracheophyta</taxon>
        <taxon>Spermatophyta</taxon>
        <taxon>Magnoliopsida</taxon>
        <taxon>Ranunculales</taxon>
        <taxon>Ranunculaceae</taxon>
        <taxon>Thalictroideae</taxon>
        <taxon>Aquilegia</taxon>
    </lineage>
</organism>
<dbReference type="AlphaFoldDB" id="A0A2G5EPZ4"/>
<sequence>METQKGVERWLVDISQWNPSHEEFSFILSILPLHEHSSIIRFVQLKDRKRALISRLLQYVLVHEVIKIPFDEIFIKRTIEGKPYLEKTNEFKSDFVNFNFNISHDGDYVGIVSEPWYIVGLDIVSLVVPKQENALEFVRSLESHFAYNEWEDINSAGTNEDILTQFCKYWCLKEAFVKAIGAGVGYTLNRLEFKHSNWSDIFVCIDGEKSKEWEFSLSELRTSHWVSVARGHPRNAVESYKRTLCVTEFEDAEYVSSSVQLATTFVLRTVQQLIPDSFKEKYSKHRGMSDE</sequence>
<dbReference type="OrthoDB" id="26719at2759"/>
<dbReference type="GO" id="GO:0008897">
    <property type="term" value="F:holo-[acyl-carrier-protein] synthase activity"/>
    <property type="evidence" value="ECO:0007669"/>
    <property type="project" value="UniProtKB-EC"/>
</dbReference>
<evidence type="ECO:0000313" key="6">
    <source>
        <dbReference type="EMBL" id="PIA57839.1"/>
    </source>
</evidence>
<dbReference type="Gene3D" id="3.90.470.20">
    <property type="entry name" value="4'-phosphopantetheinyl transferase domain"/>
    <property type="match status" value="2"/>
</dbReference>
<dbReference type="SUPFAM" id="SSF56214">
    <property type="entry name" value="4'-phosphopantetheinyl transferase"/>
    <property type="match status" value="2"/>
</dbReference>
<feature type="domain" description="4'-phosphopantetheinyl transferase N-terminal" evidence="4">
    <location>
        <begin position="16"/>
        <end position="115"/>
    </location>
</feature>
<dbReference type="GO" id="GO:0019878">
    <property type="term" value="P:lysine biosynthetic process via aminoadipic acid"/>
    <property type="evidence" value="ECO:0007669"/>
    <property type="project" value="TreeGrafter"/>
</dbReference>
<reference evidence="5 7" key="1">
    <citation type="submission" date="2017-09" db="EMBL/GenBank/DDBJ databases">
        <title>WGS assembly of Aquilegia coerulea Goldsmith.</title>
        <authorList>
            <person name="Hodges S."/>
            <person name="Kramer E."/>
            <person name="Nordborg M."/>
            <person name="Tomkins J."/>
            <person name="Borevitz J."/>
            <person name="Derieg N."/>
            <person name="Yan J."/>
            <person name="Mihaltcheva S."/>
            <person name="Hayes R.D."/>
            <person name="Rokhsar D."/>
        </authorList>
    </citation>
    <scope>NUCLEOTIDE SEQUENCE [LARGE SCALE GENOMIC DNA]</scope>
    <source>
        <strain evidence="7">cv. Goldsmith</strain>
    </source>
</reference>
<dbReference type="PANTHER" id="PTHR12215">
    <property type="entry name" value="PHOSPHOPANTETHEINE TRANSFERASE"/>
    <property type="match status" value="1"/>
</dbReference>
<dbReference type="EMBL" id="KZ305022">
    <property type="protein sequence ID" value="PIA57808.1"/>
    <property type="molecule type" value="Genomic_DNA"/>
</dbReference>
<dbReference type="FunFam" id="3.90.470.20:FF:000003">
    <property type="entry name" value="L-aminoadipate-semialdehyde dehydrogenase-phosphopantetheinyl transferase"/>
    <property type="match status" value="1"/>
</dbReference>
<protein>
    <recommendedName>
        <fullName evidence="1">holo-[acyl-carrier-protein] synthase</fullName>
        <ecNumber evidence="1">2.7.8.7</ecNumber>
    </recommendedName>
</protein>
<dbReference type="Proteomes" id="UP000230069">
    <property type="component" value="Unassembled WGS sequence"/>
</dbReference>
<dbReference type="InterPro" id="IPR037143">
    <property type="entry name" value="4-PPantetheinyl_Trfase_dom_sf"/>
</dbReference>
<dbReference type="InterPro" id="IPR055066">
    <property type="entry name" value="AASDHPPT_N"/>
</dbReference>
<dbReference type="PANTHER" id="PTHR12215:SF10">
    <property type="entry name" value="L-AMINOADIPATE-SEMIALDEHYDE DEHYDROGENASE-PHOSPHOPANTETHEINYL TRANSFERASE"/>
    <property type="match status" value="1"/>
</dbReference>
<evidence type="ECO:0000256" key="1">
    <source>
        <dbReference type="ARBA" id="ARBA00013172"/>
    </source>
</evidence>
<keyword evidence="2" id="KW-0808">Transferase</keyword>
<dbReference type="GO" id="GO:0005829">
    <property type="term" value="C:cytosol"/>
    <property type="evidence" value="ECO:0007669"/>
    <property type="project" value="TreeGrafter"/>
</dbReference>
<dbReference type="InterPro" id="IPR050559">
    <property type="entry name" value="P-Pant_transferase_sf"/>
</dbReference>
<dbReference type="EC" id="2.7.8.7" evidence="1"/>
<dbReference type="GO" id="GO:0000287">
    <property type="term" value="F:magnesium ion binding"/>
    <property type="evidence" value="ECO:0007669"/>
    <property type="project" value="InterPro"/>
</dbReference>
<dbReference type="Pfam" id="PF22624">
    <property type="entry name" value="AASDHPPT_N"/>
    <property type="match status" value="1"/>
</dbReference>
<dbReference type="FunFam" id="3.90.470.20:FF:000013">
    <property type="entry name" value="L-aminoadipate-semialdehyde dehydrogenase-phosphopantetheinyl transferase"/>
    <property type="match status" value="1"/>
</dbReference>
<dbReference type="EMBL" id="KZ305022">
    <property type="protein sequence ID" value="PIA57839.1"/>
    <property type="molecule type" value="Genomic_DNA"/>
</dbReference>
<feature type="domain" description="4'-phosphopantetheinyl transferase" evidence="3">
    <location>
        <begin position="119"/>
        <end position="227"/>
    </location>
</feature>
<evidence type="ECO:0000259" key="3">
    <source>
        <dbReference type="Pfam" id="PF01648"/>
    </source>
</evidence>
<evidence type="ECO:0000256" key="2">
    <source>
        <dbReference type="ARBA" id="ARBA00022679"/>
    </source>
</evidence>
<dbReference type="InterPro" id="IPR008278">
    <property type="entry name" value="4-PPantetheinyl_Trfase_dom"/>
</dbReference>
<dbReference type="STRING" id="218851.A0A2G5EPZ4"/>
<name>A0A2G5EPZ4_AQUCA</name>
<proteinExistence type="predicted"/>
<evidence type="ECO:0000259" key="4">
    <source>
        <dbReference type="Pfam" id="PF22624"/>
    </source>
</evidence>
<dbReference type="Pfam" id="PF01648">
    <property type="entry name" value="ACPS"/>
    <property type="match status" value="1"/>
</dbReference>
<evidence type="ECO:0000313" key="7">
    <source>
        <dbReference type="Proteomes" id="UP000230069"/>
    </source>
</evidence>